<reference evidence="5 7" key="2">
    <citation type="submission" date="2018-08" db="EMBL/GenBank/DDBJ databases">
        <title>Linezolid Resistance in Mycobacterium abscessus: MIC Distribution and Comprehensive Investigation of Resistance Mechanisms.</title>
        <authorList>
            <person name="Ye M."/>
            <person name="Xu L."/>
            <person name="Zou Y."/>
            <person name="Li B."/>
            <person name="Guo Q."/>
            <person name="Zhang Y."/>
            <person name="Zhan M."/>
            <person name="Xu B."/>
            <person name="Yu F."/>
            <person name="Zhang Z."/>
            <person name="Chu H."/>
        </authorList>
    </citation>
    <scope>NUCLEOTIDE SEQUENCE [LARGE SCALE GENOMIC DNA]</scope>
    <source>
        <strain evidence="5 7">G143</strain>
    </source>
</reference>
<evidence type="ECO:0000313" key="4">
    <source>
        <dbReference type="EMBL" id="CPT27259.1"/>
    </source>
</evidence>
<keyword evidence="2 4" id="KW-0503">Monooxygenase</keyword>
<feature type="domain" description="FAD-binding" evidence="3">
    <location>
        <begin position="8"/>
        <end position="309"/>
    </location>
</feature>
<gene>
    <name evidence="4" type="primary">nagX</name>
    <name evidence="5" type="ORF">D2E76_07655</name>
    <name evidence="4" type="ORF">ERS075527_02156</name>
</gene>
<evidence type="ECO:0000313" key="7">
    <source>
        <dbReference type="Proteomes" id="UP000284557"/>
    </source>
</evidence>
<keyword evidence="1 4" id="KW-0560">Oxidoreductase</keyword>
<dbReference type="Gene3D" id="3.50.50.60">
    <property type="entry name" value="FAD/NAD(P)-binding domain"/>
    <property type="match status" value="1"/>
</dbReference>
<dbReference type="EMBL" id="CSUW01000004">
    <property type="protein sequence ID" value="CPT27259.1"/>
    <property type="molecule type" value="Genomic_DNA"/>
</dbReference>
<dbReference type="Pfam" id="PF01494">
    <property type="entry name" value="FAD_binding_3"/>
    <property type="match status" value="1"/>
</dbReference>
<comment type="caution">
    <text evidence="4">The sequence shown here is derived from an EMBL/GenBank/DDBJ whole genome shotgun (WGS) entry which is preliminary data.</text>
</comment>
<dbReference type="AlphaFoldDB" id="A0A0U0YI72"/>
<dbReference type="InterPro" id="IPR050493">
    <property type="entry name" value="FAD-dep_Monooxygenase_BioMet"/>
</dbReference>
<dbReference type="GO" id="GO:0071949">
    <property type="term" value="F:FAD binding"/>
    <property type="evidence" value="ECO:0007669"/>
    <property type="project" value="InterPro"/>
</dbReference>
<dbReference type="InterPro" id="IPR036188">
    <property type="entry name" value="FAD/NAD-bd_sf"/>
</dbReference>
<dbReference type="SUPFAM" id="SSF51905">
    <property type="entry name" value="FAD/NAD(P)-binding domain"/>
    <property type="match status" value="1"/>
</dbReference>
<dbReference type="PRINTS" id="PR00420">
    <property type="entry name" value="RNGMNOXGNASE"/>
</dbReference>
<dbReference type="EC" id="1.14.13.24" evidence="4"/>
<dbReference type="InterPro" id="IPR002938">
    <property type="entry name" value="FAD-bd"/>
</dbReference>
<name>A0A0U0YI72_9MYCO</name>
<dbReference type="GeneID" id="93377245"/>
<accession>A0A0U0YI72</accession>
<dbReference type="Proteomes" id="UP000038487">
    <property type="component" value="Unassembled WGS sequence"/>
</dbReference>
<evidence type="ECO:0000256" key="1">
    <source>
        <dbReference type="ARBA" id="ARBA00023002"/>
    </source>
</evidence>
<reference evidence="4 6" key="1">
    <citation type="submission" date="2015-03" db="EMBL/GenBank/DDBJ databases">
        <authorList>
            <consortium name="Pathogen Informatics"/>
            <person name="Murphy D."/>
        </authorList>
    </citation>
    <scope>NUCLEOTIDE SEQUENCE [LARGE SCALE GENOMIC DNA]</scope>
    <source>
        <strain evidence="4 6">PAP036</strain>
    </source>
</reference>
<dbReference type="PANTHER" id="PTHR13789:SF309">
    <property type="entry name" value="PUTATIVE (AFU_ORTHOLOGUE AFUA_6G14510)-RELATED"/>
    <property type="match status" value="1"/>
</dbReference>
<proteinExistence type="predicted"/>
<evidence type="ECO:0000313" key="5">
    <source>
        <dbReference type="EMBL" id="RIT41209.1"/>
    </source>
</evidence>
<evidence type="ECO:0000259" key="3">
    <source>
        <dbReference type="Pfam" id="PF01494"/>
    </source>
</evidence>
<dbReference type="Proteomes" id="UP000284557">
    <property type="component" value="Unassembled WGS sequence"/>
</dbReference>
<organism evidence="4 6">
    <name type="scientific">Mycobacteroides abscessus</name>
    <dbReference type="NCBI Taxonomy" id="36809"/>
    <lineage>
        <taxon>Bacteria</taxon>
        <taxon>Bacillati</taxon>
        <taxon>Actinomycetota</taxon>
        <taxon>Actinomycetes</taxon>
        <taxon>Mycobacteriales</taxon>
        <taxon>Mycobacteriaceae</taxon>
        <taxon>Mycobacteroides</taxon>
    </lineage>
</organism>
<protein>
    <submittedName>
        <fullName evidence="4 5">Monooxygenase</fullName>
        <ecNumber evidence="4">1.14.13.24</ecNumber>
    </submittedName>
</protein>
<dbReference type="RefSeq" id="WP_005090569.1">
    <property type="nucleotide sequence ID" value="NZ_CM125927.1"/>
</dbReference>
<dbReference type="SMR" id="A0A0U0YI72"/>
<evidence type="ECO:0000313" key="6">
    <source>
        <dbReference type="Proteomes" id="UP000038487"/>
    </source>
</evidence>
<evidence type="ECO:0000256" key="2">
    <source>
        <dbReference type="ARBA" id="ARBA00023033"/>
    </source>
</evidence>
<dbReference type="Gene3D" id="3.30.9.10">
    <property type="entry name" value="D-Amino Acid Oxidase, subunit A, domain 2"/>
    <property type="match status" value="1"/>
</dbReference>
<dbReference type="EMBL" id="QXBN01000004">
    <property type="protein sequence ID" value="RIT41209.1"/>
    <property type="molecule type" value="Genomic_DNA"/>
</dbReference>
<dbReference type="GO" id="GO:0018669">
    <property type="term" value="F:3-hydroxybenzoate 6-monooxygenase activity"/>
    <property type="evidence" value="ECO:0007669"/>
    <property type="project" value="UniProtKB-EC"/>
</dbReference>
<sequence length="375" mass="39751">MSSGHAEVVGGGIGGLTAATALALRGWTVRLHERDTRIRTVGAGIYVWDNGLEALDTIGAAAEGLDDAYEAPAITVRASDGRPLYRIDVNQPGGARCVTLLRDRLIGALHVAAEHAGVEVCTGSAAVSATADGTVEFSTGTSTRADLVVAADGVHSLLRDRLGISYRRIRMRQGAARVMVSGERPFIPGMDVDQHHEFLGGRRRLLYTPCTATQTYLAFVADNDDTATVGPELDLAAWARAFPLLVPVFDAARGRALIRWDNFELIRLSTWSHGRVAVLGDAAHAQPPYVGQGGGTAMNSAVGLAAAVSESADVEDGLNRWEQALRPPIEKAQTTSYRMRLIGSVPEVLRGPLLGALGRSRSSATSQLIKKRSAA</sequence>
<dbReference type="PANTHER" id="PTHR13789">
    <property type="entry name" value="MONOOXYGENASE"/>
    <property type="match status" value="1"/>
</dbReference>